<evidence type="ECO:0000313" key="9">
    <source>
        <dbReference type="Proteomes" id="UP001437460"/>
    </source>
</evidence>
<dbReference type="PANTHER" id="PTHR42810:SF2">
    <property type="entry name" value="PURINE PERMEASE C1399.01C-RELATED"/>
    <property type="match status" value="1"/>
</dbReference>
<comment type="caution">
    <text evidence="8">The sequence shown here is derived from an EMBL/GenBank/DDBJ whole genome shotgun (WGS) entry which is preliminary data.</text>
</comment>
<keyword evidence="4 7" id="KW-0812">Transmembrane</keyword>
<evidence type="ECO:0000256" key="2">
    <source>
        <dbReference type="ARBA" id="ARBA00008821"/>
    </source>
</evidence>
<dbReference type="EMBL" id="JBBMFJ010000005">
    <property type="protein sequence ID" value="MEQ2562370.1"/>
    <property type="molecule type" value="Genomic_DNA"/>
</dbReference>
<feature type="transmembrane region" description="Helical" evidence="7">
    <location>
        <begin position="140"/>
        <end position="158"/>
    </location>
</feature>
<evidence type="ECO:0000256" key="3">
    <source>
        <dbReference type="ARBA" id="ARBA00022448"/>
    </source>
</evidence>
<feature type="transmembrane region" description="Helical" evidence="7">
    <location>
        <begin position="34"/>
        <end position="55"/>
    </location>
</feature>
<feature type="transmembrane region" description="Helical" evidence="7">
    <location>
        <begin position="389"/>
        <end position="412"/>
    </location>
</feature>
<keyword evidence="9" id="KW-1185">Reference proteome</keyword>
<feature type="transmembrane region" description="Helical" evidence="7">
    <location>
        <begin position="111"/>
        <end position="134"/>
    </location>
</feature>
<evidence type="ECO:0000256" key="7">
    <source>
        <dbReference type="SAM" id="Phobius"/>
    </source>
</evidence>
<gene>
    <name evidence="8" type="ORF">WMO41_04185</name>
</gene>
<comment type="subcellular location">
    <subcellularLocation>
        <location evidence="1">Membrane</location>
        <topology evidence="1">Multi-pass membrane protein</topology>
    </subcellularLocation>
</comment>
<dbReference type="NCBIfam" id="NF037981">
    <property type="entry name" value="NCS2_1"/>
    <property type="match status" value="1"/>
</dbReference>
<dbReference type="InterPro" id="IPR006043">
    <property type="entry name" value="NCS2"/>
</dbReference>
<feature type="transmembrane region" description="Helical" evidence="7">
    <location>
        <begin position="203"/>
        <end position="226"/>
    </location>
</feature>
<feature type="transmembrane region" description="Helical" evidence="7">
    <location>
        <begin position="328"/>
        <end position="351"/>
    </location>
</feature>
<dbReference type="InterPro" id="IPR006042">
    <property type="entry name" value="Xan_ur_permease"/>
</dbReference>
<keyword evidence="6 7" id="KW-0472">Membrane</keyword>
<evidence type="ECO:0000256" key="6">
    <source>
        <dbReference type="ARBA" id="ARBA00023136"/>
    </source>
</evidence>
<evidence type="ECO:0000313" key="8">
    <source>
        <dbReference type="EMBL" id="MEQ2562370.1"/>
    </source>
</evidence>
<feature type="transmembrane region" description="Helical" evidence="7">
    <location>
        <begin position="86"/>
        <end position="104"/>
    </location>
</feature>
<dbReference type="Proteomes" id="UP001437460">
    <property type="component" value="Unassembled WGS sequence"/>
</dbReference>
<feature type="transmembrane region" description="Helical" evidence="7">
    <location>
        <begin position="62"/>
        <end position="80"/>
    </location>
</feature>
<comment type="similarity">
    <text evidence="2">Belongs to the nucleobase:cation symporter-2 (NCS2) (TC 2.A.40) family.</text>
</comment>
<feature type="transmembrane region" description="Helical" evidence="7">
    <location>
        <begin position="179"/>
        <end position="197"/>
    </location>
</feature>
<proteinExistence type="inferred from homology"/>
<keyword evidence="3" id="KW-0813">Transport</keyword>
<protein>
    <submittedName>
        <fullName evidence="8">Solute carrier family 23 protein</fullName>
    </submittedName>
</protein>
<reference evidence="8 9" key="1">
    <citation type="submission" date="2024-03" db="EMBL/GenBank/DDBJ databases">
        <title>Human intestinal bacterial collection.</title>
        <authorList>
            <person name="Pauvert C."/>
            <person name="Hitch T.C.A."/>
            <person name="Clavel T."/>
        </authorList>
    </citation>
    <scope>NUCLEOTIDE SEQUENCE [LARGE SCALE GENOMIC DNA]</scope>
    <source>
        <strain evidence="8 9">CLA-AP-H27</strain>
    </source>
</reference>
<evidence type="ECO:0000256" key="5">
    <source>
        <dbReference type="ARBA" id="ARBA00022989"/>
    </source>
</evidence>
<name>A0ABV1HJ88_9FIRM</name>
<organism evidence="8 9">
    <name type="scientific">Ventrimonas faecis</name>
    <dbReference type="NCBI Taxonomy" id="3133170"/>
    <lineage>
        <taxon>Bacteria</taxon>
        <taxon>Bacillati</taxon>
        <taxon>Bacillota</taxon>
        <taxon>Clostridia</taxon>
        <taxon>Lachnospirales</taxon>
        <taxon>Lachnospiraceae</taxon>
        <taxon>Ventrimonas</taxon>
    </lineage>
</organism>
<accession>A0ABV1HJ88</accession>
<dbReference type="Pfam" id="PF00860">
    <property type="entry name" value="Xan_ur_permease"/>
    <property type="match status" value="1"/>
</dbReference>
<dbReference type="PANTHER" id="PTHR42810">
    <property type="entry name" value="PURINE PERMEASE C1399.01C-RELATED"/>
    <property type="match status" value="1"/>
</dbReference>
<feature type="transmembrane region" description="Helical" evidence="7">
    <location>
        <begin position="357"/>
        <end position="377"/>
    </location>
</feature>
<evidence type="ECO:0000256" key="1">
    <source>
        <dbReference type="ARBA" id="ARBA00004141"/>
    </source>
</evidence>
<evidence type="ECO:0000256" key="4">
    <source>
        <dbReference type="ARBA" id="ARBA00022692"/>
    </source>
</evidence>
<feature type="transmembrane region" description="Helical" evidence="7">
    <location>
        <begin position="247"/>
        <end position="267"/>
    </location>
</feature>
<keyword evidence="5 7" id="KW-1133">Transmembrane helix</keyword>
<dbReference type="NCBIfam" id="TIGR00801">
    <property type="entry name" value="ncs2"/>
    <property type="match status" value="1"/>
</dbReference>
<sequence>MKEKTKEPGNGNVLFDFYGKAPEMSQLVPLSLQHVLAAIVGVITPSMIIAGTCGLTDAEKTMMIQAALIFTALATFLQLFPLFHKIGAALPVIMGTSFAYVPTLTAIGADFGIGAIMGAQIIGGIVAIVFGIFVKQIRKLFPDIVTGTVIFTIGLSLYPTAIRYMAGGSGHPEFGGLKNWIIALLTFAVVLFLNNFTKGVLKLGSLFFGIIVGYVVSLFLGMVDFTNVMNTTSIVAFPQLMHFQIEFAPAACASLAIVYAVNAVQTIGDLTSTTVGGMDRVPTDNELQGGILVQGVASIVGAFFGALPTASYSQNVGIVTMNKVVNRVIFAVSATVLLVAGLIPGLSAALTTIPQCVIGGATLSVFAQIAMTGVRLFTKDGMTARKTTVVGMSVALGVGITQVSGCLQGPGIPEWINTVFGSSSVVVATIMAIILNLTLPPEE</sequence>
<feature type="transmembrane region" description="Helical" evidence="7">
    <location>
        <begin position="418"/>
        <end position="439"/>
    </location>
</feature>